<dbReference type="PANTHER" id="PTHR32432:SF3">
    <property type="entry name" value="ETHANOLAMINE UTILIZATION PROTEIN EUTJ"/>
    <property type="match status" value="1"/>
</dbReference>
<keyword evidence="3" id="KW-1185">Reference proteome</keyword>
<dbReference type="SUPFAM" id="SSF53067">
    <property type="entry name" value="Actin-like ATPase domain"/>
    <property type="match status" value="1"/>
</dbReference>
<dbReference type="Gene3D" id="3.30.420.40">
    <property type="match status" value="2"/>
</dbReference>
<dbReference type="InterPro" id="IPR005883">
    <property type="entry name" value="PilM"/>
</dbReference>
<dbReference type="InterPro" id="IPR050696">
    <property type="entry name" value="FtsA/MreB"/>
</dbReference>
<dbReference type="STRING" id="1121322.SAMN02745136_00558"/>
<dbReference type="OrthoDB" id="92589at2"/>
<feature type="transmembrane region" description="Helical" evidence="1">
    <location>
        <begin position="381"/>
        <end position="406"/>
    </location>
</feature>
<keyword evidence="1" id="KW-0472">Membrane</keyword>
<dbReference type="PANTHER" id="PTHR32432">
    <property type="entry name" value="CELL DIVISION PROTEIN FTSA-RELATED"/>
    <property type="match status" value="1"/>
</dbReference>
<evidence type="ECO:0000313" key="3">
    <source>
        <dbReference type="Proteomes" id="UP000184386"/>
    </source>
</evidence>
<gene>
    <name evidence="2" type="ORF">SAMN02745136_00558</name>
</gene>
<evidence type="ECO:0000313" key="2">
    <source>
        <dbReference type="EMBL" id="SHJ61688.1"/>
    </source>
</evidence>
<protein>
    <submittedName>
        <fullName evidence="2">Type IV pilus assembly protein PilM</fullName>
    </submittedName>
</protein>
<dbReference type="Proteomes" id="UP000184386">
    <property type="component" value="Unassembled WGS sequence"/>
</dbReference>
<keyword evidence="1" id="KW-0812">Transmembrane</keyword>
<dbReference type="InterPro" id="IPR043129">
    <property type="entry name" value="ATPase_NBD"/>
</dbReference>
<organism evidence="2 3">
    <name type="scientific">Anaerocolumna jejuensis DSM 15929</name>
    <dbReference type="NCBI Taxonomy" id="1121322"/>
    <lineage>
        <taxon>Bacteria</taxon>
        <taxon>Bacillati</taxon>
        <taxon>Bacillota</taxon>
        <taxon>Clostridia</taxon>
        <taxon>Lachnospirales</taxon>
        <taxon>Lachnospiraceae</taxon>
        <taxon>Anaerocolumna</taxon>
    </lineage>
</organism>
<name>A0A1M6KRW0_9FIRM</name>
<reference evidence="2 3" key="1">
    <citation type="submission" date="2016-11" db="EMBL/GenBank/DDBJ databases">
        <authorList>
            <person name="Jaros S."/>
            <person name="Januszkiewicz K."/>
            <person name="Wedrychowicz H."/>
        </authorList>
    </citation>
    <scope>NUCLEOTIDE SEQUENCE [LARGE SCALE GENOMIC DNA]</scope>
    <source>
        <strain evidence="2 3">DSM 15929</strain>
    </source>
</reference>
<evidence type="ECO:0000256" key="1">
    <source>
        <dbReference type="SAM" id="Phobius"/>
    </source>
</evidence>
<dbReference type="EMBL" id="FRAC01000006">
    <property type="protein sequence ID" value="SHJ61688.1"/>
    <property type="molecule type" value="Genomic_DNA"/>
</dbReference>
<dbReference type="Gene3D" id="3.30.1490.300">
    <property type="match status" value="1"/>
</dbReference>
<dbReference type="Pfam" id="PF11104">
    <property type="entry name" value="PilM_2"/>
    <property type="match status" value="2"/>
</dbReference>
<proteinExistence type="predicted"/>
<accession>A0A1M6KRW0</accession>
<dbReference type="RefSeq" id="WP_073272672.1">
    <property type="nucleotide sequence ID" value="NZ_FRAC01000006.1"/>
</dbReference>
<sequence>MAKRVLSIDIGVIHTRVCEIDYGKKTPHLYKCITFPTPENAIEDGYIRDKQALAAVLRKELEAAAMKLTDVVFTISSGRIANREVIIPLVKERLIQPVVEAGAQEYFPVDLSEYIISYSILERINTKETRRFKLLLLAAPNNLIKNYYSFAEVMHFTILAIDYTGNSSFQLLKRQADESIRCIIQINEQSTLLHVIDHGTLLLQRTIPYGTNTVIEAVLESKSAGQEKEEESIEELYKNKPDNLQADSFLEAAVTVEGLAGQNPDSPFENGEVITDALQYLISNVIRVLDYYNSKFPEKRIEKIHITGQGSKLKGISPLFQRETGYEVQILDRFLAVIFHKGMNREDIDQRAYMSAIGAVLKPIGFVSKDMKEKEAKKSNLGILLLTVIASLLISVVLITVSAISLQSSKAEKRELEAQIKTLTPVEGVFTEYSSALKDYKSIADLYSLTVSKNEQLNKLIAELEEKLPSSAVVSAMAVTETGLSMNITTNNKISAAKLYLQLSHIDGLCDISIASIAESEDDNGIKMVTFAVNCQYSSEAEAAKAP</sequence>
<keyword evidence="1" id="KW-1133">Transmembrane helix</keyword>
<dbReference type="AlphaFoldDB" id="A0A1M6KRW0"/>